<organism evidence="1 2">
    <name type="scientific">Ceratodon purpureus</name>
    <name type="common">Fire moss</name>
    <name type="synonym">Dicranum purpureum</name>
    <dbReference type="NCBI Taxonomy" id="3225"/>
    <lineage>
        <taxon>Eukaryota</taxon>
        <taxon>Viridiplantae</taxon>
        <taxon>Streptophyta</taxon>
        <taxon>Embryophyta</taxon>
        <taxon>Bryophyta</taxon>
        <taxon>Bryophytina</taxon>
        <taxon>Bryopsida</taxon>
        <taxon>Dicranidae</taxon>
        <taxon>Pseudoditrichales</taxon>
        <taxon>Ditrichaceae</taxon>
        <taxon>Ceratodon</taxon>
    </lineage>
</organism>
<protein>
    <submittedName>
        <fullName evidence="1">Uncharacterized protein</fullName>
    </submittedName>
</protein>
<keyword evidence="2" id="KW-1185">Reference proteome</keyword>
<accession>A0A8T0IMU2</accession>
<dbReference type="AlphaFoldDB" id="A0A8T0IMU2"/>
<proteinExistence type="predicted"/>
<reference evidence="1" key="1">
    <citation type="submission" date="2020-06" db="EMBL/GenBank/DDBJ databases">
        <title>WGS assembly of Ceratodon purpureus strain R40.</title>
        <authorList>
            <person name="Carey S.B."/>
            <person name="Jenkins J."/>
            <person name="Shu S."/>
            <person name="Lovell J.T."/>
            <person name="Sreedasyam A."/>
            <person name="Maumus F."/>
            <person name="Tiley G.P."/>
            <person name="Fernandez-Pozo N."/>
            <person name="Barry K."/>
            <person name="Chen C."/>
            <person name="Wang M."/>
            <person name="Lipzen A."/>
            <person name="Daum C."/>
            <person name="Saski C.A."/>
            <person name="Payton A.C."/>
            <person name="Mcbreen J.C."/>
            <person name="Conrad R.E."/>
            <person name="Kollar L.M."/>
            <person name="Olsson S."/>
            <person name="Huttunen S."/>
            <person name="Landis J.B."/>
            <person name="Wickett N.J."/>
            <person name="Johnson M.G."/>
            <person name="Rensing S.A."/>
            <person name="Grimwood J."/>
            <person name="Schmutz J."/>
            <person name="Mcdaniel S.F."/>
        </authorList>
    </citation>
    <scope>NUCLEOTIDE SEQUENCE</scope>
    <source>
        <strain evidence="1">R40</strain>
    </source>
</reference>
<evidence type="ECO:0000313" key="2">
    <source>
        <dbReference type="Proteomes" id="UP000822688"/>
    </source>
</evidence>
<comment type="caution">
    <text evidence="1">The sequence shown here is derived from an EMBL/GenBank/DDBJ whole genome shotgun (WGS) entry which is preliminary data.</text>
</comment>
<dbReference type="EMBL" id="CM026423">
    <property type="protein sequence ID" value="KAG0583878.1"/>
    <property type="molecule type" value="Genomic_DNA"/>
</dbReference>
<evidence type="ECO:0000313" key="1">
    <source>
        <dbReference type="EMBL" id="KAG0583878.1"/>
    </source>
</evidence>
<dbReference type="Proteomes" id="UP000822688">
    <property type="component" value="Chromosome 3"/>
</dbReference>
<gene>
    <name evidence="1" type="ORF">KC19_3G168600</name>
</gene>
<sequence length="127" mass="14194">MRGTLALVVSRLVSSAFSSERAAVSELLCYFLSEYVHSFCHQKSSGRRVFDASRTVDMLLQLFCLLFCCDSMSVGGIAISRIVLWIRYCVPVTRSRCCVSALCATCNVRVSSDLAYIRHHVICLIRS</sequence>
<name>A0A8T0IMU2_CERPU</name>